<name>A0A919TPC0_9ACTN</name>
<evidence type="ECO:0000313" key="2">
    <source>
        <dbReference type="Proteomes" id="UP000623608"/>
    </source>
</evidence>
<dbReference type="AlphaFoldDB" id="A0A919TPC0"/>
<keyword evidence="2" id="KW-1185">Reference proteome</keyword>
<evidence type="ECO:0000313" key="1">
    <source>
        <dbReference type="EMBL" id="GIF17808.1"/>
    </source>
</evidence>
<sequence length="77" mass="8165">MDEAMGSWGKVAEAALALRGVTRRVTPTIPAELTVVNNERLVSYTAGGQGDARVCDCATQCPRYGRWGEEGQAHAGT</sequence>
<dbReference type="EMBL" id="BOMY01000002">
    <property type="protein sequence ID" value="GIF17808.1"/>
    <property type="molecule type" value="Genomic_DNA"/>
</dbReference>
<reference evidence="1" key="1">
    <citation type="submission" date="2021-01" db="EMBL/GenBank/DDBJ databases">
        <title>Whole genome shotgun sequence of Actinoplanes tereljensis NBRC 105297.</title>
        <authorList>
            <person name="Komaki H."/>
            <person name="Tamura T."/>
        </authorList>
    </citation>
    <scope>NUCLEOTIDE SEQUENCE</scope>
    <source>
        <strain evidence="1">NBRC 105297</strain>
    </source>
</reference>
<organism evidence="1 2">
    <name type="scientific">Paractinoplanes tereljensis</name>
    <dbReference type="NCBI Taxonomy" id="571912"/>
    <lineage>
        <taxon>Bacteria</taxon>
        <taxon>Bacillati</taxon>
        <taxon>Actinomycetota</taxon>
        <taxon>Actinomycetes</taxon>
        <taxon>Micromonosporales</taxon>
        <taxon>Micromonosporaceae</taxon>
        <taxon>Paractinoplanes</taxon>
    </lineage>
</organism>
<gene>
    <name evidence="1" type="ORF">Ate02nite_05380</name>
</gene>
<accession>A0A919TPC0</accession>
<comment type="caution">
    <text evidence="1">The sequence shown here is derived from an EMBL/GenBank/DDBJ whole genome shotgun (WGS) entry which is preliminary data.</text>
</comment>
<proteinExistence type="predicted"/>
<dbReference type="Proteomes" id="UP000623608">
    <property type="component" value="Unassembled WGS sequence"/>
</dbReference>
<protein>
    <submittedName>
        <fullName evidence="1">Uncharacterized protein</fullName>
    </submittedName>
</protein>